<name>A0AAD4HL13_9AGAM</name>
<dbReference type="GO" id="GO:0006310">
    <property type="term" value="P:DNA recombination"/>
    <property type="evidence" value="ECO:0007669"/>
    <property type="project" value="UniProtKB-KW"/>
</dbReference>
<keyword evidence="1" id="KW-0233">DNA recombination</keyword>
<accession>A0AAD4HL13</accession>
<evidence type="ECO:0000256" key="1">
    <source>
        <dbReference type="RuleBase" id="RU363044"/>
    </source>
</evidence>
<sequence length="82" mass="9368">VSLVTGFFISCLDKIGRKIRQKDIPFGNIQLITSGDFLQLPLITPKNSSPDFAFMSTSWMDMFTQNIRLTTAYCQQSPSRFR</sequence>
<evidence type="ECO:0000313" key="3">
    <source>
        <dbReference type="EMBL" id="KAG1901575.1"/>
    </source>
</evidence>
<keyword evidence="1" id="KW-0227">DNA damage</keyword>
<dbReference type="AlphaFoldDB" id="A0AAD4HL13"/>
<comment type="cofactor">
    <cofactor evidence="1">
        <name>Mg(2+)</name>
        <dbReference type="ChEBI" id="CHEBI:18420"/>
    </cofactor>
</comment>
<dbReference type="GO" id="GO:0043139">
    <property type="term" value="F:5'-3' DNA helicase activity"/>
    <property type="evidence" value="ECO:0007669"/>
    <property type="project" value="UniProtKB-EC"/>
</dbReference>
<dbReference type="Proteomes" id="UP001195769">
    <property type="component" value="Unassembled WGS sequence"/>
</dbReference>
<keyword evidence="1" id="KW-0347">Helicase</keyword>
<feature type="non-terminal residue" evidence="3">
    <location>
        <position position="82"/>
    </location>
</feature>
<dbReference type="GO" id="GO:0006281">
    <property type="term" value="P:DNA repair"/>
    <property type="evidence" value="ECO:0007669"/>
    <property type="project" value="UniProtKB-KW"/>
</dbReference>
<comment type="similarity">
    <text evidence="1">Belongs to the helicase family.</text>
</comment>
<dbReference type="EMBL" id="JABBWK010000021">
    <property type="protein sequence ID" value="KAG1901575.1"/>
    <property type="molecule type" value="Genomic_DNA"/>
</dbReference>
<dbReference type="GO" id="GO:0005524">
    <property type="term" value="F:ATP binding"/>
    <property type="evidence" value="ECO:0007669"/>
    <property type="project" value="UniProtKB-KW"/>
</dbReference>
<evidence type="ECO:0000259" key="2">
    <source>
        <dbReference type="Pfam" id="PF05970"/>
    </source>
</evidence>
<gene>
    <name evidence="3" type="ORF">F5891DRAFT_950360</name>
</gene>
<proteinExistence type="inferred from homology"/>
<keyword evidence="1" id="KW-0378">Hydrolase</keyword>
<dbReference type="GO" id="GO:0000723">
    <property type="term" value="P:telomere maintenance"/>
    <property type="evidence" value="ECO:0007669"/>
    <property type="project" value="InterPro"/>
</dbReference>
<dbReference type="GeneID" id="64669251"/>
<dbReference type="EC" id="5.6.2.3" evidence="1"/>
<dbReference type="Pfam" id="PF05970">
    <property type="entry name" value="PIF1"/>
    <property type="match status" value="1"/>
</dbReference>
<dbReference type="RefSeq" id="XP_041227150.1">
    <property type="nucleotide sequence ID" value="XM_041374953.1"/>
</dbReference>
<dbReference type="InterPro" id="IPR010285">
    <property type="entry name" value="DNA_helicase_pif1-like_DEAD"/>
</dbReference>
<organism evidence="3 4">
    <name type="scientific">Suillus fuscotomentosus</name>
    <dbReference type="NCBI Taxonomy" id="1912939"/>
    <lineage>
        <taxon>Eukaryota</taxon>
        <taxon>Fungi</taxon>
        <taxon>Dikarya</taxon>
        <taxon>Basidiomycota</taxon>
        <taxon>Agaricomycotina</taxon>
        <taxon>Agaricomycetes</taxon>
        <taxon>Agaricomycetidae</taxon>
        <taxon>Boletales</taxon>
        <taxon>Suillineae</taxon>
        <taxon>Suillaceae</taxon>
        <taxon>Suillus</taxon>
    </lineage>
</organism>
<keyword evidence="1" id="KW-0067">ATP-binding</keyword>
<keyword evidence="1" id="KW-0234">DNA repair</keyword>
<feature type="domain" description="DNA helicase Pif1-like DEAD-box helicase" evidence="2">
    <location>
        <begin position="9"/>
        <end position="76"/>
    </location>
</feature>
<comment type="catalytic activity">
    <reaction evidence="1">
        <text>ATP + H2O = ADP + phosphate + H(+)</text>
        <dbReference type="Rhea" id="RHEA:13065"/>
        <dbReference type="ChEBI" id="CHEBI:15377"/>
        <dbReference type="ChEBI" id="CHEBI:15378"/>
        <dbReference type="ChEBI" id="CHEBI:30616"/>
        <dbReference type="ChEBI" id="CHEBI:43474"/>
        <dbReference type="ChEBI" id="CHEBI:456216"/>
        <dbReference type="EC" id="5.6.2.3"/>
    </reaction>
</comment>
<reference evidence="3" key="1">
    <citation type="journal article" date="2020" name="New Phytol.">
        <title>Comparative genomics reveals dynamic genome evolution in host specialist ectomycorrhizal fungi.</title>
        <authorList>
            <person name="Lofgren L.A."/>
            <person name="Nguyen N.H."/>
            <person name="Vilgalys R."/>
            <person name="Ruytinx J."/>
            <person name="Liao H.L."/>
            <person name="Branco S."/>
            <person name="Kuo A."/>
            <person name="LaButti K."/>
            <person name="Lipzen A."/>
            <person name="Andreopoulos W."/>
            <person name="Pangilinan J."/>
            <person name="Riley R."/>
            <person name="Hundley H."/>
            <person name="Na H."/>
            <person name="Barry K."/>
            <person name="Grigoriev I.V."/>
            <person name="Stajich J.E."/>
            <person name="Kennedy P.G."/>
        </authorList>
    </citation>
    <scope>NUCLEOTIDE SEQUENCE</scope>
    <source>
        <strain evidence="3">FC203</strain>
    </source>
</reference>
<protein>
    <recommendedName>
        <fullName evidence="1">ATP-dependent DNA helicase</fullName>
        <ecNumber evidence="1">5.6.2.3</ecNumber>
    </recommendedName>
</protein>
<evidence type="ECO:0000313" key="4">
    <source>
        <dbReference type="Proteomes" id="UP001195769"/>
    </source>
</evidence>
<dbReference type="GO" id="GO:0016787">
    <property type="term" value="F:hydrolase activity"/>
    <property type="evidence" value="ECO:0007669"/>
    <property type="project" value="UniProtKB-KW"/>
</dbReference>
<keyword evidence="4" id="KW-1185">Reference proteome</keyword>
<comment type="caution">
    <text evidence="3">The sequence shown here is derived from an EMBL/GenBank/DDBJ whole genome shotgun (WGS) entry which is preliminary data.</text>
</comment>
<keyword evidence="1" id="KW-0547">Nucleotide-binding</keyword>